<protein>
    <submittedName>
        <fullName evidence="1">Uncharacterized protein</fullName>
    </submittedName>
</protein>
<evidence type="ECO:0000313" key="2">
    <source>
        <dbReference type="Proteomes" id="UP000041254"/>
    </source>
</evidence>
<organism evidence="1 2">
    <name type="scientific">Vitrella brassicaformis (strain CCMP3155)</name>
    <dbReference type="NCBI Taxonomy" id="1169540"/>
    <lineage>
        <taxon>Eukaryota</taxon>
        <taxon>Sar</taxon>
        <taxon>Alveolata</taxon>
        <taxon>Colpodellida</taxon>
        <taxon>Vitrellaceae</taxon>
        <taxon>Vitrella</taxon>
    </lineage>
</organism>
<sequence length="386" mass="42834">MGGTVSSSRSSDVAPPAINGQVLDMVHRDGRDDLYDDTKDIGRLRSTALFIGNVDFPAQTLRGRLNRSLHRIPLADGTRLDAVITFDTQTVTGARLLLAAMWMVEQQKSDEVAEVLQLASKCRYCTLPVNITADDINIHADKTAYSFIARVLAQLMVVGRHVHFGDGSCLQFYRHGNEVRAIKDEPGFRLTVDPPPAADHLYQQHRLEHDPPVRDRIYYYNDGMWLSHSCASINASVSSLVKDKILDHFKQTHQIDDTGIFLNRYVGGGRLDGPLTQSPHAPVAECTTTLSLHGGDVRELVLTDNSHPFVAWISIADTGNNTVFATVWTTETAAPGVSEYAPFKDRFPLTTWVARVVLEVVAPFVFDGQVQQQQPQVQPPQQQQPQ</sequence>
<name>A0A0G4GAU9_VITBC</name>
<gene>
    <name evidence="1" type="ORF">Vbra_17275</name>
</gene>
<dbReference type="EMBL" id="CDMY01000607">
    <property type="protein sequence ID" value="CEM25929.1"/>
    <property type="molecule type" value="Genomic_DNA"/>
</dbReference>
<accession>A0A0G4GAU9</accession>
<dbReference type="VEuPathDB" id="CryptoDB:Vbra_17275"/>
<evidence type="ECO:0000313" key="1">
    <source>
        <dbReference type="EMBL" id="CEM25929.1"/>
    </source>
</evidence>
<dbReference type="InParanoid" id="A0A0G4GAU9"/>
<keyword evidence="2" id="KW-1185">Reference proteome</keyword>
<dbReference type="AlphaFoldDB" id="A0A0G4GAU9"/>
<reference evidence="1 2" key="1">
    <citation type="submission" date="2014-11" db="EMBL/GenBank/DDBJ databases">
        <authorList>
            <person name="Zhu J."/>
            <person name="Qi W."/>
            <person name="Song R."/>
        </authorList>
    </citation>
    <scope>NUCLEOTIDE SEQUENCE [LARGE SCALE GENOMIC DNA]</scope>
</reference>
<dbReference type="PhylomeDB" id="A0A0G4GAU9"/>
<proteinExistence type="predicted"/>
<dbReference type="Proteomes" id="UP000041254">
    <property type="component" value="Unassembled WGS sequence"/>
</dbReference>